<name>A0A2M9CNZ5_9MICO</name>
<dbReference type="Gene3D" id="1.10.260.40">
    <property type="entry name" value="lambda repressor-like DNA-binding domains"/>
    <property type="match status" value="1"/>
</dbReference>
<organism evidence="2 3">
    <name type="scientific">Diaminobutyricimonas aerilata</name>
    <dbReference type="NCBI Taxonomy" id="1162967"/>
    <lineage>
        <taxon>Bacteria</taxon>
        <taxon>Bacillati</taxon>
        <taxon>Actinomycetota</taxon>
        <taxon>Actinomycetes</taxon>
        <taxon>Micrococcales</taxon>
        <taxon>Microbacteriaceae</taxon>
        <taxon>Diaminobutyricimonas</taxon>
    </lineage>
</organism>
<dbReference type="SMART" id="SM00530">
    <property type="entry name" value="HTH_XRE"/>
    <property type="match status" value="1"/>
</dbReference>
<keyword evidence="3" id="KW-1185">Reference proteome</keyword>
<dbReference type="AlphaFoldDB" id="A0A2M9CNZ5"/>
<dbReference type="Gene3D" id="3.30.450.180">
    <property type="match status" value="1"/>
</dbReference>
<evidence type="ECO:0000313" key="2">
    <source>
        <dbReference type="EMBL" id="PJJ73598.1"/>
    </source>
</evidence>
<proteinExistence type="predicted"/>
<feature type="domain" description="HTH cro/C1-type" evidence="1">
    <location>
        <begin position="11"/>
        <end position="82"/>
    </location>
</feature>
<dbReference type="SUPFAM" id="SSF47413">
    <property type="entry name" value="lambda repressor-like DNA-binding domains"/>
    <property type="match status" value="1"/>
</dbReference>
<dbReference type="Proteomes" id="UP000228758">
    <property type="component" value="Unassembled WGS sequence"/>
</dbReference>
<dbReference type="InterPro" id="IPR010982">
    <property type="entry name" value="Lambda_DNA-bd_dom_sf"/>
</dbReference>
<dbReference type="CDD" id="cd00093">
    <property type="entry name" value="HTH_XRE"/>
    <property type="match status" value="1"/>
</dbReference>
<gene>
    <name evidence="2" type="ORF">CLV46_3191</name>
</gene>
<dbReference type="PANTHER" id="PTHR35010">
    <property type="entry name" value="BLL4672 PROTEIN-RELATED"/>
    <property type="match status" value="1"/>
</dbReference>
<sequence length="277" mass="30348">MSPDVGDLGAFLRSRRNRLLPEHSPYPHGTRRVPGLRRQEVAASAGVSVDYYIRLEQGREPHPSPQVVDALSRALRLGDDERTFLHRLAGHHATVRRADTPPSAELPSPLIDMVQSWQMPAFIVDPLLNIVVTSAATGEMFRGFTHTGNFAEMLFLDARARTFFAGWDGCARWAVGTMRLLSTYYPSSADREAFIASLRTGSADFSAMWDGFDIAVSAGHTAVLHHDVRGPMTVDALGFEVPSHPGYRLVICHIRTEAPDAAAVAHPAATEVADLTR</sequence>
<evidence type="ECO:0000259" key="1">
    <source>
        <dbReference type="SMART" id="SM00530"/>
    </source>
</evidence>
<dbReference type="InterPro" id="IPR041413">
    <property type="entry name" value="MLTR_LBD"/>
</dbReference>
<dbReference type="Pfam" id="PF13560">
    <property type="entry name" value="HTH_31"/>
    <property type="match status" value="1"/>
</dbReference>
<dbReference type="Pfam" id="PF17765">
    <property type="entry name" value="MLTR_LBD"/>
    <property type="match status" value="1"/>
</dbReference>
<dbReference type="EMBL" id="PGFF01000001">
    <property type="protein sequence ID" value="PJJ73598.1"/>
    <property type="molecule type" value="Genomic_DNA"/>
</dbReference>
<reference evidence="2 3" key="1">
    <citation type="submission" date="2017-11" db="EMBL/GenBank/DDBJ databases">
        <title>Genomic Encyclopedia of Archaeal and Bacterial Type Strains, Phase II (KMG-II): From Individual Species to Whole Genera.</title>
        <authorList>
            <person name="Goeker M."/>
        </authorList>
    </citation>
    <scope>NUCLEOTIDE SEQUENCE [LARGE SCALE GENOMIC DNA]</scope>
    <source>
        <strain evidence="2 3">DSM 27393</strain>
    </source>
</reference>
<protein>
    <submittedName>
        <fullName evidence="2">Helix-turn-helix protein</fullName>
    </submittedName>
</protein>
<comment type="caution">
    <text evidence="2">The sequence shown here is derived from an EMBL/GenBank/DDBJ whole genome shotgun (WGS) entry which is preliminary data.</text>
</comment>
<accession>A0A2M9CNZ5</accession>
<evidence type="ECO:0000313" key="3">
    <source>
        <dbReference type="Proteomes" id="UP000228758"/>
    </source>
</evidence>
<dbReference type="PANTHER" id="PTHR35010:SF2">
    <property type="entry name" value="BLL4672 PROTEIN"/>
    <property type="match status" value="1"/>
</dbReference>
<dbReference type="GO" id="GO:0003677">
    <property type="term" value="F:DNA binding"/>
    <property type="evidence" value="ECO:0007669"/>
    <property type="project" value="InterPro"/>
</dbReference>
<dbReference type="InterPro" id="IPR001387">
    <property type="entry name" value="Cro/C1-type_HTH"/>
</dbReference>